<dbReference type="Gene3D" id="3.40.850.10">
    <property type="entry name" value="Kinesin motor domain"/>
    <property type="match status" value="1"/>
</dbReference>
<dbReference type="InterPro" id="IPR019821">
    <property type="entry name" value="Kinesin_motor_CS"/>
</dbReference>
<keyword evidence="8" id="KW-1185">Reference proteome</keyword>
<sequence>IQYSHYSLIPYLTIFLPLSLSLISSRSHLLLRLVLVSYNSVSKTTTRGSLTLVDLAGSERISRSEATGLRLVEAASINKSLSALGQVFSSIRENSLHIPFRNSKLTHLLQQCLGGDAKACMFVNVSPLDTNVPETISTLEFGMNARQVALGKATTHVTKTT</sequence>
<dbReference type="RefSeq" id="XP_019863829.1">
    <property type="nucleotide sequence ID" value="XM_020008270.1"/>
</dbReference>
<dbReference type="AlphaFoldDB" id="A0AAN0K3S7"/>
<dbReference type="SMART" id="SM00129">
    <property type="entry name" value="KISc"/>
    <property type="match status" value="1"/>
</dbReference>
<reference evidence="8" key="1">
    <citation type="journal article" date="2010" name="Nature">
        <title>The Amphimedon queenslandica genome and the evolution of animal complexity.</title>
        <authorList>
            <person name="Srivastava M."/>
            <person name="Simakov O."/>
            <person name="Chapman J."/>
            <person name="Fahey B."/>
            <person name="Gauthier M.E."/>
            <person name="Mitros T."/>
            <person name="Richards G.S."/>
            <person name="Conaco C."/>
            <person name="Dacre M."/>
            <person name="Hellsten U."/>
            <person name="Larroux C."/>
            <person name="Putnam N.H."/>
            <person name="Stanke M."/>
            <person name="Adamska M."/>
            <person name="Darling A."/>
            <person name="Degnan S.M."/>
            <person name="Oakley T.H."/>
            <person name="Plachetzki D.C."/>
            <person name="Zhai Y."/>
            <person name="Adamski M."/>
            <person name="Calcino A."/>
            <person name="Cummins S.F."/>
            <person name="Goodstein D.M."/>
            <person name="Harris C."/>
            <person name="Jackson D.J."/>
            <person name="Leys S.P."/>
            <person name="Shu S."/>
            <person name="Woodcroft B.J."/>
            <person name="Vervoort M."/>
            <person name="Kosik K.S."/>
            <person name="Manning G."/>
            <person name="Degnan B.M."/>
            <person name="Rokhsar D.S."/>
        </authorList>
    </citation>
    <scope>NUCLEOTIDE SEQUENCE [LARGE SCALE GENOMIC DNA]</scope>
</reference>
<evidence type="ECO:0000313" key="8">
    <source>
        <dbReference type="Proteomes" id="UP000007879"/>
    </source>
</evidence>
<dbReference type="InterPro" id="IPR001752">
    <property type="entry name" value="Kinesin_motor_dom"/>
</dbReference>
<proteinExistence type="inferred from homology"/>
<dbReference type="Proteomes" id="UP000007879">
    <property type="component" value="Unassembled WGS sequence"/>
</dbReference>
<comment type="caution">
    <text evidence="5">Lacks conserved residue(s) required for the propagation of feature annotation.</text>
</comment>
<accession>A0AAN0K3S7</accession>
<evidence type="ECO:0000256" key="5">
    <source>
        <dbReference type="PROSITE-ProRule" id="PRU00283"/>
    </source>
</evidence>
<keyword evidence="4" id="KW-0206">Cytoskeleton</keyword>
<dbReference type="GeneID" id="109592998"/>
<dbReference type="PANTHER" id="PTHR47972">
    <property type="entry name" value="KINESIN-LIKE PROTEIN KLP-3"/>
    <property type="match status" value="1"/>
</dbReference>
<evidence type="ECO:0000256" key="2">
    <source>
        <dbReference type="ARBA" id="ARBA00022741"/>
    </source>
</evidence>
<dbReference type="PRINTS" id="PR00380">
    <property type="entry name" value="KINESINHEAVY"/>
</dbReference>
<dbReference type="InterPro" id="IPR027640">
    <property type="entry name" value="Kinesin-like_fam"/>
</dbReference>
<dbReference type="KEGG" id="aqu:109592998"/>
<name>A0AAN0K3S7_AMPQE</name>
<organism evidence="7 8">
    <name type="scientific">Amphimedon queenslandica</name>
    <name type="common">Sponge</name>
    <dbReference type="NCBI Taxonomy" id="400682"/>
    <lineage>
        <taxon>Eukaryota</taxon>
        <taxon>Metazoa</taxon>
        <taxon>Porifera</taxon>
        <taxon>Demospongiae</taxon>
        <taxon>Heteroscleromorpha</taxon>
        <taxon>Haplosclerida</taxon>
        <taxon>Niphatidae</taxon>
        <taxon>Amphimedon</taxon>
    </lineage>
</organism>
<evidence type="ECO:0000313" key="7">
    <source>
        <dbReference type="EnsemblMetazoa" id="XP_019863829.1"/>
    </source>
</evidence>
<comment type="subcellular location">
    <subcellularLocation>
        <location evidence="1">Cytoplasm</location>
        <location evidence="1">Cytoskeleton</location>
    </subcellularLocation>
</comment>
<evidence type="ECO:0000256" key="3">
    <source>
        <dbReference type="ARBA" id="ARBA00022840"/>
    </source>
</evidence>
<comment type="similarity">
    <text evidence="5">Belongs to the TRAFAC class myosin-kinesin ATPase superfamily. Kinesin family.</text>
</comment>
<dbReference type="PROSITE" id="PS00411">
    <property type="entry name" value="KINESIN_MOTOR_1"/>
    <property type="match status" value="1"/>
</dbReference>
<keyword evidence="2" id="KW-0547">Nucleotide-binding</keyword>
<keyword evidence="4" id="KW-0963">Cytoplasm</keyword>
<dbReference type="GO" id="GO:0008017">
    <property type="term" value="F:microtubule binding"/>
    <property type="evidence" value="ECO:0007669"/>
    <property type="project" value="InterPro"/>
</dbReference>
<dbReference type="PROSITE" id="PS50067">
    <property type="entry name" value="KINESIN_MOTOR_2"/>
    <property type="match status" value="1"/>
</dbReference>
<evidence type="ECO:0000259" key="6">
    <source>
        <dbReference type="PROSITE" id="PS50067"/>
    </source>
</evidence>
<dbReference type="GO" id="GO:0003777">
    <property type="term" value="F:microtubule motor activity"/>
    <property type="evidence" value="ECO:0007669"/>
    <property type="project" value="InterPro"/>
</dbReference>
<feature type="domain" description="Kinesin motor" evidence="6">
    <location>
        <begin position="1"/>
        <end position="148"/>
    </location>
</feature>
<dbReference type="InterPro" id="IPR027417">
    <property type="entry name" value="P-loop_NTPase"/>
</dbReference>
<dbReference type="SUPFAM" id="SSF52540">
    <property type="entry name" value="P-loop containing nucleoside triphosphate hydrolases"/>
    <property type="match status" value="1"/>
</dbReference>
<protein>
    <recommendedName>
        <fullName evidence="6">Kinesin motor domain-containing protein</fullName>
    </recommendedName>
</protein>
<dbReference type="EnsemblMetazoa" id="XM_020008270.1">
    <property type="protein sequence ID" value="XP_019863829.1"/>
    <property type="gene ID" value="LOC109592998"/>
</dbReference>
<dbReference type="GO" id="GO:0005524">
    <property type="term" value="F:ATP binding"/>
    <property type="evidence" value="ECO:0007669"/>
    <property type="project" value="UniProtKB-KW"/>
</dbReference>
<evidence type="ECO:0000256" key="1">
    <source>
        <dbReference type="ARBA" id="ARBA00004245"/>
    </source>
</evidence>
<dbReference type="GO" id="GO:0007018">
    <property type="term" value="P:microtubule-based movement"/>
    <property type="evidence" value="ECO:0007669"/>
    <property type="project" value="InterPro"/>
</dbReference>
<dbReference type="PANTHER" id="PTHR47972:SF65">
    <property type="entry name" value="KINESIN-LIKE PROTEIN"/>
    <property type="match status" value="1"/>
</dbReference>
<dbReference type="GO" id="GO:0015630">
    <property type="term" value="C:microtubule cytoskeleton"/>
    <property type="evidence" value="ECO:0007669"/>
    <property type="project" value="TreeGrafter"/>
</dbReference>
<keyword evidence="3" id="KW-0067">ATP-binding</keyword>
<dbReference type="InterPro" id="IPR036961">
    <property type="entry name" value="Kinesin_motor_dom_sf"/>
</dbReference>
<reference evidence="7" key="2">
    <citation type="submission" date="2024-06" db="UniProtKB">
        <authorList>
            <consortium name="EnsemblMetazoa"/>
        </authorList>
    </citation>
    <scope>IDENTIFICATION</scope>
</reference>
<evidence type="ECO:0000256" key="4">
    <source>
        <dbReference type="ARBA" id="ARBA00023212"/>
    </source>
</evidence>
<dbReference type="Pfam" id="PF00225">
    <property type="entry name" value="Kinesin"/>
    <property type="match status" value="1"/>
</dbReference>